<evidence type="ECO:0000313" key="2">
    <source>
        <dbReference type="EMBL" id="MBD2254683.1"/>
    </source>
</evidence>
<evidence type="ECO:0000256" key="1">
    <source>
        <dbReference type="SAM" id="MobiDB-lite"/>
    </source>
</evidence>
<dbReference type="Proteomes" id="UP000621307">
    <property type="component" value="Unassembled WGS sequence"/>
</dbReference>
<evidence type="ECO:0000313" key="3">
    <source>
        <dbReference type="Proteomes" id="UP000621307"/>
    </source>
</evidence>
<protein>
    <submittedName>
        <fullName evidence="2">Uncharacterized protein</fullName>
    </submittedName>
</protein>
<feature type="compositionally biased region" description="Polar residues" evidence="1">
    <location>
        <begin position="18"/>
        <end position="33"/>
    </location>
</feature>
<sequence>MPVNKGKSSRSALGGNPLAQSIFSKTEVETQPLTEVENNQESTNNNQESLNNNQESRFLIKSEREAVNLRLPLELNDWLNDLLKKGKRQHGAKIPKEVWVQAALELFRAMPVSWSEIDSEESLREILKNLESRIKNQE</sequence>
<name>A0ABR8BKS0_9NOSO</name>
<dbReference type="EMBL" id="JACJQL010000062">
    <property type="protein sequence ID" value="MBD2254683.1"/>
    <property type="molecule type" value="Genomic_DNA"/>
</dbReference>
<feature type="region of interest" description="Disordered" evidence="1">
    <location>
        <begin position="1"/>
        <end position="56"/>
    </location>
</feature>
<feature type="compositionally biased region" description="Low complexity" evidence="1">
    <location>
        <begin position="37"/>
        <end position="56"/>
    </location>
</feature>
<gene>
    <name evidence="2" type="ORF">H6G14_25955</name>
</gene>
<dbReference type="RefSeq" id="WP_190571014.1">
    <property type="nucleotide sequence ID" value="NZ_JACJQL010000062.1"/>
</dbReference>
<keyword evidence="3" id="KW-1185">Reference proteome</keyword>
<reference evidence="2 3" key="1">
    <citation type="journal article" date="2020" name="ISME J.">
        <title>Comparative genomics reveals insights into cyanobacterial evolution and habitat adaptation.</title>
        <authorList>
            <person name="Chen M.Y."/>
            <person name="Teng W.K."/>
            <person name="Zhao L."/>
            <person name="Hu C.X."/>
            <person name="Zhou Y.K."/>
            <person name="Han B.P."/>
            <person name="Song L.R."/>
            <person name="Shu W.S."/>
        </authorList>
    </citation>
    <scope>NUCLEOTIDE SEQUENCE [LARGE SCALE GENOMIC DNA]</scope>
    <source>
        <strain evidence="2 3">FACHB-3921</strain>
    </source>
</reference>
<organism evidence="2 3">
    <name type="scientific">Nostoc parmelioides FACHB-3921</name>
    <dbReference type="NCBI Taxonomy" id="2692909"/>
    <lineage>
        <taxon>Bacteria</taxon>
        <taxon>Bacillati</taxon>
        <taxon>Cyanobacteriota</taxon>
        <taxon>Cyanophyceae</taxon>
        <taxon>Nostocales</taxon>
        <taxon>Nostocaceae</taxon>
        <taxon>Nostoc</taxon>
    </lineage>
</organism>
<accession>A0ABR8BKS0</accession>
<comment type="caution">
    <text evidence="2">The sequence shown here is derived from an EMBL/GenBank/DDBJ whole genome shotgun (WGS) entry which is preliminary data.</text>
</comment>
<proteinExistence type="predicted"/>